<proteinExistence type="predicted"/>
<organism evidence="1 2">
    <name type="scientific">Desulforamulus aeronauticus DSM 10349</name>
    <dbReference type="NCBI Taxonomy" id="1121421"/>
    <lineage>
        <taxon>Bacteria</taxon>
        <taxon>Bacillati</taxon>
        <taxon>Bacillota</taxon>
        <taxon>Clostridia</taxon>
        <taxon>Eubacteriales</taxon>
        <taxon>Peptococcaceae</taxon>
        <taxon>Desulforamulus</taxon>
    </lineage>
</organism>
<name>A0A1M6XDV5_9FIRM</name>
<dbReference type="OrthoDB" id="21577at2"/>
<dbReference type="EMBL" id="FRAR01000045">
    <property type="protein sequence ID" value="SHL04164.1"/>
    <property type="molecule type" value="Genomic_DNA"/>
</dbReference>
<keyword evidence="2" id="KW-1185">Reference proteome</keyword>
<dbReference type="Proteomes" id="UP000183997">
    <property type="component" value="Unassembled WGS sequence"/>
</dbReference>
<dbReference type="AlphaFoldDB" id="A0A1M6XDV5"/>
<dbReference type="RefSeq" id="WP_072917823.1">
    <property type="nucleotide sequence ID" value="NZ_FRAR01000045.1"/>
</dbReference>
<protein>
    <submittedName>
        <fullName evidence="1">Uncharacterized protein</fullName>
    </submittedName>
</protein>
<sequence length="87" mass="10337">MNIRILQSQKEYLVKCVLQERENLVQDIEKGKLFNNKWEIDITNDAADEIRDLCLEKLQTVGFDEKYKLSRQGKVLEDLIDVFYVSR</sequence>
<accession>A0A1M6XDV5</accession>
<evidence type="ECO:0000313" key="1">
    <source>
        <dbReference type="EMBL" id="SHL04164.1"/>
    </source>
</evidence>
<evidence type="ECO:0000313" key="2">
    <source>
        <dbReference type="Proteomes" id="UP000183997"/>
    </source>
</evidence>
<reference evidence="2" key="1">
    <citation type="submission" date="2016-11" db="EMBL/GenBank/DDBJ databases">
        <authorList>
            <person name="Varghese N."/>
            <person name="Submissions S."/>
        </authorList>
    </citation>
    <scope>NUCLEOTIDE SEQUENCE [LARGE SCALE GENOMIC DNA]</scope>
    <source>
        <strain evidence="2">DSM 10349</strain>
    </source>
</reference>
<gene>
    <name evidence="1" type="ORF">SAMN02745123_03995</name>
</gene>